<dbReference type="PANTHER" id="PTHR11785:SF528">
    <property type="entry name" value="AMINO ACID TRANSPORTER PROTEIN JHI-21"/>
    <property type="match status" value="1"/>
</dbReference>
<proteinExistence type="predicted"/>
<keyword evidence="4 5" id="KW-0472">Membrane</keyword>
<sequence>MERPGKEESTDQNVRIEETIQMKKSINLLKCTSILVAVTGHVSIFINSSLILANAGSIGLTLIMWTIGGFINLFQAMCFTELAAMFPFAGGSYTYIFHVFGPLPAFLVLWGTYLLVQGPFWAFVSYGASMYILQPFFPTCRPPEICVKILGGWILEIAMERQQSDVSVDGDAVRIHVEKIQMKKSINLLHCTAILVAVTGHVSIFISPTMILTNSGSVGLTLIMWIVGGFINLSLALCFTELGTMFPFSGGPYVYILNVFGPLPAFMMLWGYFLLINGPFWAFVSYGASVYILQPFFPTCRPPEIGIKILGGWILVTFVALNGVYMKYVTKVQTFLSSTKVIGLLLIVFCGVIQLARGETDNFENIMANSKTDLGSISFAAFFSTFSYGGWQVISSLMEETKNPARDLPRAVYITFFIVMIVYILTNVAFFTVLSPTELLRSDAVAVLFMQNFYGPLTPVITILVGLCCIGVLNASIMGHSRVLFAGARNGHFPSIFGTLQTTFLTPWAAILAITSLALFLLFSGGLVLFIEYIQVFSIIMTLMVLSALLYLRRYRPEMKRPYKVKIALPIVMLVINFVMLLICVITEPTRTGMALVLFFTGVPLYLIGVVWKSKPKSFNDIMYKTTVILQKTFLLGKSE</sequence>
<dbReference type="PANTHER" id="PTHR11785">
    <property type="entry name" value="AMINO ACID TRANSPORTER"/>
    <property type="match status" value="1"/>
</dbReference>
<feature type="transmembrane region" description="Helical" evidence="5">
    <location>
        <begin position="592"/>
        <end position="612"/>
    </location>
</feature>
<reference evidence="6 7" key="1">
    <citation type="submission" date="2020-06" db="EMBL/GenBank/DDBJ databases">
        <authorList>
            <person name="Li R."/>
            <person name="Bekaert M."/>
        </authorList>
    </citation>
    <scope>NUCLEOTIDE SEQUENCE [LARGE SCALE GENOMIC DNA]</scope>
    <source>
        <strain evidence="7">wild</strain>
    </source>
</reference>
<gene>
    <name evidence="6" type="ORF">MCOR_32425</name>
</gene>
<accession>A0A6J8CRU9</accession>
<comment type="subcellular location">
    <subcellularLocation>
        <location evidence="1">Membrane</location>
        <topology evidence="1">Multi-pass membrane protein</topology>
    </subcellularLocation>
</comment>
<dbReference type="InterPro" id="IPR002293">
    <property type="entry name" value="AA/rel_permease1"/>
</dbReference>
<keyword evidence="3 5" id="KW-1133">Transmembrane helix</keyword>
<keyword evidence="2 5" id="KW-0812">Transmembrane</keyword>
<feature type="transmembrane region" description="Helical" evidence="5">
    <location>
        <begin position="565"/>
        <end position="586"/>
    </location>
</feature>
<feature type="transmembrane region" description="Helical" evidence="5">
    <location>
        <begin position="376"/>
        <end position="398"/>
    </location>
</feature>
<evidence type="ECO:0000313" key="7">
    <source>
        <dbReference type="Proteomes" id="UP000507470"/>
    </source>
</evidence>
<dbReference type="AlphaFoldDB" id="A0A6J8CRU9"/>
<dbReference type="GO" id="GO:0015179">
    <property type="term" value="F:L-amino acid transmembrane transporter activity"/>
    <property type="evidence" value="ECO:0007669"/>
    <property type="project" value="TreeGrafter"/>
</dbReference>
<evidence type="ECO:0000313" key="6">
    <source>
        <dbReference type="EMBL" id="CAC5398027.1"/>
    </source>
</evidence>
<dbReference type="Proteomes" id="UP000507470">
    <property type="component" value="Unassembled WGS sequence"/>
</dbReference>
<dbReference type="GO" id="GO:0016020">
    <property type="term" value="C:membrane"/>
    <property type="evidence" value="ECO:0007669"/>
    <property type="project" value="UniProtKB-SubCell"/>
</dbReference>
<feature type="transmembrane region" description="Helical" evidence="5">
    <location>
        <begin position="218"/>
        <end position="240"/>
    </location>
</feature>
<feature type="transmembrane region" description="Helical" evidence="5">
    <location>
        <begin position="186"/>
        <end position="206"/>
    </location>
</feature>
<feature type="transmembrane region" description="Helical" evidence="5">
    <location>
        <begin position="496"/>
        <end position="521"/>
    </location>
</feature>
<name>A0A6J8CRU9_MYTCO</name>
<feature type="transmembrane region" description="Helical" evidence="5">
    <location>
        <begin position="533"/>
        <end position="553"/>
    </location>
</feature>
<evidence type="ECO:0000256" key="4">
    <source>
        <dbReference type="ARBA" id="ARBA00023136"/>
    </source>
</evidence>
<feature type="transmembrane region" description="Helical" evidence="5">
    <location>
        <begin position="305"/>
        <end position="325"/>
    </location>
</feature>
<evidence type="ECO:0000256" key="3">
    <source>
        <dbReference type="ARBA" id="ARBA00022989"/>
    </source>
</evidence>
<evidence type="ECO:0000256" key="2">
    <source>
        <dbReference type="ARBA" id="ARBA00022692"/>
    </source>
</evidence>
<evidence type="ECO:0000256" key="5">
    <source>
        <dbReference type="SAM" id="Phobius"/>
    </source>
</evidence>
<dbReference type="Gene3D" id="1.20.1740.10">
    <property type="entry name" value="Amino acid/polyamine transporter I"/>
    <property type="match status" value="2"/>
</dbReference>
<dbReference type="OrthoDB" id="5982228at2759"/>
<dbReference type="InterPro" id="IPR050598">
    <property type="entry name" value="AminoAcid_Transporter"/>
</dbReference>
<feature type="transmembrane region" description="Helical" evidence="5">
    <location>
        <begin position="252"/>
        <end position="275"/>
    </location>
</feature>
<feature type="transmembrane region" description="Helical" evidence="5">
    <location>
        <begin position="28"/>
        <end position="46"/>
    </location>
</feature>
<evidence type="ECO:0008006" key="8">
    <source>
        <dbReference type="Google" id="ProtNLM"/>
    </source>
</evidence>
<feature type="transmembrane region" description="Helical" evidence="5">
    <location>
        <begin position="453"/>
        <end position="475"/>
    </location>
</feature>
<evidence type="ECO:0000256" key="1">
    <source>
        <dbReference type="ARBA" id="ARBA00004141"/>
    </source>
</evidence>
<organism evidence="6 7">
    <name type="scientific">Mytilus coruscus</name>
    <name type="common">Sea mussel</name>
    <dbReference type="NCBI Taxonomy" id="42192"/>
    <lineage>
        <taxon>Eukaryota</taxon>
        <taxon>Metazoa</taxon>
        <taxon>Spiralia</taxon>
        <taxon>Lophotrochozoa</taxon>
        <taxon>Mollusca</taxon>
        <taxon>Bivalvia</taxon>
        <taxon>Autobranchia</taxon>
        <taxon>Pteriomorphia</taxon>
        <taxon>Mytilida</taxon>
        <taxon>Mytiloidea</taxon>
        <taxon>Mytilidae</taxon>
        <taxon>Mytilinae</taxon>
        <taxon>Mytilus</taxon>
    </lineage>
</organism>
<dbReference type="EMBL" id="CACVKT020005806">
    <property type="protein sequence ID" value="CAC5398027.1"/>
    <property type="molecule type" value="Genomic_DNA"/>
</dbReference>
<feature type="transmembrane region" description="Helical" evidence="5">
    <location>
        <begin position="52"/>
        <end position="74"/>
    </location>
</feature>
<dbReference type="Pfam" id="PF13520">
    <property type="entry name" value="AA_permease_2"/>
    <property type="match status" value="2"/>
</dbReference>
<keyword evidence="7" id="KW-1185">Reference proteome</keyword>
<dbReference type="PIRSF" id="PIRSF006060">
    <property type="entry name" value="AA_transporter"/>
    <property type="match status" value="1"/>
</dbReference>
<feature type="transmembrane region" description="Helical" evidence="5">
    <location>
        <begin position="337"/>
        <end position="356"/>
    </location>
</feature>
<protein>
    <recommendedName>
        <fullName evidence="8">SLC7A9</fullName>
    </recommendedName>
</protein>
<feature type="transmembrane region" description="Helical" evidence="5">
    <location>
        <begin position="410"/>
        <end position="433"/>
    </location>
</feature>